<dbReference type="SUPFAM" id="SSF54495">
    <property type="entry name" value="UBC-like"/>
    <property type="match status" value="1"/>
</dbReference>
<keyword evidence="6" id="KW-0067">ATP-binding</keyword>
<comment type="subcellular location">
    <subcellularLocation>
        <location evidence="1">Cytoplasm</location>
    </subcellularLocation>
</comment>
<dbReference type="FunFam" id="3.10.110.10:FF:000006">
    <property type="entry name" value="Ubiquitin-conjugating enzyme E2 Q2"/>
    <property type="match status" value="1"/>
</dbReference>
<dbReference type="SMART" id="SM00212">
    <property type="entry name" value="UBCc"/>
    <property type="match status" value="1"/>
</dbReference>
<feature type="domain" description="UBC core" evidence="8">
    <location>
        <begin position="197"/>
        <end position="361"/>
    </location>
</feature>
<dbReference type="Proteomes" id="UP000694867">
    <property type="component" value="Unplaced"/>
</dbReference>
<dbReference type="GeneID" id="100898104"/>
<dbReference type="GO" id="GO:0005524">
    <property type="term" value="F:ATP binding"/>
    <property type="evidence" value="ECO:0007669"/>
    <property type="project" value="UniProtKB-KW"/>
</dbReference>
<keyword evidence="2" id="KW-0963">Cytoplasm</keyword>
<proteinExistence type="predicted"/>
<evidence type="ECO:0000313" key="9">
    <source>
        <dbReference type="Proteomes" id="UP000694867"/>
    </source>
</evidence>
<evidence type="ECO:0000256" key="2">
    <source>
        <dbReference type="ARBA" id="ARBA00022490"/>
    </source>
</evidence>
<dbReference type="InterPro" id="IPR050113">
    <property type="entry name" value="Ub_conjugating_enzyme"/>
</dbReference>
<dbReference type="InterPro" id="IPR016135">
    <property type="entry name" value="UBQ-conjugating_enzyme/RWD"/>
</dbReference>
<keyword evidence="3" id="KW-0808">Transferase</keyword>
<dbReference type="InterPro" id="IPR000608">
    <property type="entry name" value="UBC"/>
</dbReference>
<dbReference type="CDD" id="cd23802">
    <property type="entry name" value="UBCc_UBE2Q"/>
    <property type="match status" value="1"/>
</dbReference>
<keyword evidence="9" id="KW-1185">Reference proteome</keyword>
<dbReference type="Gene3D" id="3.10.110.10">
    <property type="entry name" value="Ubiquitin Conjugating Enzyme"/>
    <property type="match status" value="1"/>
</dbReference>
<evidence type="ECO:0000259" key="8">
    <source>
        <dbReference type="PROSITE" id="PS50127"/>
    </source>
</evidence>
<accession>A0AAJ6VVE0</accession>
<protein>
    <submittedName>
        <fullName evidence="10">Ubiquitin-conjugating enzyme E2 Q2</fullName>
    </submittedName>
</protein>
<name>A0AAJ6VVE0_9ACAR</name>
<dbReference type="PROSITE" id="PS50127">
    <property type="entry name" value="UBC_2"/>
    <property type="match status" value="1"/>
</dbReference>
<evidence type="ECO:0000256" key="4">
    <source>
        <dbReference type="ARBA" id="ARBA00022741"/>
    </source>
</evidence>
<dbReference type="KEGG" id="goe:100898104"/>
<evidence type="ECO:0000256" key="6">
    <source>
        <dbReference type="ARBA" id="ARBA00022840"/>
    </source>
</evidence>
<dbReference type="RefSeq" id="XP_003738723.1">
    <property type="nucleotide sequence ID" value="XM_003738675.2"/>
</dbReference>
<keyword evidence="4" id="KW-0547">Nucleotide-binding</keyword>
<keyword evidence="7" id="KW-0832">Ubl conjugation</keyword>
<gene>
    <name evidence="10" type="primary">LOC100898104</name>
</gene>
<sequence length="368" mass="41497">MACLLQLKQDIQTLQASFPKNHEIFQVVTASVDELICRFIGRNSKRYEIHANITETYPQTPPVWFSDTEDPAITNIVQMLTNTSGPDNHILAQVRVLVRELCKVHSFSEPLELEKMEQAASAILLSPPPSAPSDAPSDDDEELEEMDMHIEMEEESATENNKEEVDGLSVEHVVTLERLRQNQRKDYLEGNVSGSLQATDRLMKELKEVYRSDSYKSGVFEVELVNDSLYEWNVKLFRVDPDSPLHSDMNVLKDKEGKDHILLNMLFRDNYPFEPPFIRVVTPAISGGYVLGGGAICMELLTKQGWSSAYPVEAIIVQIAATLVKGKARIQFGGNRGQYSLARAQQSFKSLVQIHEKNGWFTPPKEDG</sequence>
<dbReference type="GO" id="GO:0005737">
    <property type="term" value="C:cytoplasm"/>
    <property type="evidence" value="ECO:0007669"/>
    <property type="project" value="UniProtKB-SubCell"/>
</dbReference>
<dbReference type="Pfam" id="PF00179">
    <property type="entry name" value="UQ_con"/>
    <property type="match status" value="1"/>
</dbReference>
<evidence type="ECO:0000256" key="7">
    <source>
        <dbReference type="ARBA" id="ARBA00022843"/>
    </source>
</evidence>
<evidence type="ECO:0000256" key="3">
    <source>
        <dbReference type="ARBA" id="ARBA00022679"/>
    </source>
</evidence>
<evidence type="ECO:0000313" key="10">
    <source>
        <dbReference type="RefSeq" id="XP_003738723.1"/>
    </source>
</evidence>
<reference evidence="10" key="1">
    <citation type="submission" date="2025-08" db="UniProtKB">
        <authorList>
            <consortium name="RefSeq"/>
        </authorList>
    </citation>
    <scope>IDENTIFICATION</scope>
</reference>
<keyword evidence="5" id="KW-0833">Ubl conjugation pathway</keyword>
<organism evidence="9 10">
    <name type="scientific">Galendromus occidentalis</name>
    <name type="common">western predatory mite</name>
    <dbReference type="NCBI Taxonomy" id="34638"/>
    <lineage>
        <taxon>Eukaryota</taxon>
        <taxon>Metazoa</taxon>
        <taxon>Ecdysozoa</taxon>
        <taxon>Arthropoda</taxon>
        <taxon>Chelicerata</taxon>
        <taxon>Arachnida</taxon>
        <taxon>Acari</taxon>
        <taxon>Parasitiformes</taxon>
        <taxon>Mesostigmata</taxon>
        <taxon>Gamasina</taxon>
        <taxon>Phytoseioidea</taxon>
        <taxon>Phytoseiidae</taxon>
        <taxon>Typhlodrominae</taxon>
        <taxon>Galendromus</taxon>
    </lineage>
</organism>
<dbReference type="GO" id="GO:0004842">
    <property type="term" value="F:ubiquitin-protein transferase activity"/>
    <property type="evidence" value="ECO:0007669"/>
    <property type="project" value="UniProtKB-ARBA"/>
</dbReference>
<dbReference type="PANTHER" id="PTHR24067">
    <property type="entry name" value="UBIQUITIN-CONJUGATING ENZYME E2"/>
    <property type="match status" value="1"/>
</dbReference>
<evidence type="ECO:0000256" key="5">
    <source>
        <dbReference type="ARBA" id="ARBA00022786"/>
    </source>
</evidence>
<evidence type="ECO:0000256" key="1">
    <source>
        <dbReference type="ARBA" id="ARBA00004496"/>
    </source>
</evidence>
<dbReference type="AlphaFoldDB" id="A0AAJ6VVE0"/>